<keyword evidence="9" id="KW-1185">Reference proteome</keyword>
<keyword evidence="3 7" id="KW-0808">Transferase</keyword>
<evidence type="ECO:0000256" key="1">
    <source>
        <dbReference type="ARBA" id="ARBA00001946"/>
    </source>
</evidence>
<dbReference type="EMBL" id="CP001472">
    <property type="protein sequence ID" value="ACO33249.1"/>
    <property type="molecule type" value="Genomic_DNA"/>
</dbReference>
<name>C1F2Y1_ACIC5</name>
<keyword evidence="6" id="KW-0414">Isoprene biosynthesis</keyword>
<dbReference type="SFLD" id="SFLDS00005">
    <property type="entry name" value="Isoprenoid_Synthase_Type_I"/>
    <property type="match status" value="1"/>
</dbReference>
<dbReference type="Gene3D" id="1.10.600.10">
    <property type="entry name" value="Farnesyl Diphosphate Synthase"/>
    <property type="match status" value="1"/>
</dbReference>
<dbReference type="InterPro" id="IPR033749">
    <property type="entry name" value="Polyprenyl_synt_CS"/>
</dbReference>
<comment type="cofactor">
    <cofactor evidence="1">
        <name>Mg(2+)</name>
        <dbReference type="ChEBI" id="CHEBI:18420"/>
    </cofactor>
</comment>
<evidence type="ECO:0000256" key="2">
    <source>
        <dbReference type="ARBA" id="ARBA00006706"/>
    </source>
</evidence>
<evidence type="ECO:0000256" key="5">
    <source>
        <dbReference type="ARBA" id="ARBA00022842"/>
    </source>
</evidence>
<dbReference type="STRING" id="240015.ACP_0882"/>
<dbReference type="KEGG" id="aca:ACP_0882"/>
<dbReference type="GO" id="GO:0008299">
    <property type="term" value="P:isoprenoid biosynthetic process"/>
    <property type="evidence" value="ECO:0007669"/>
    <property type="project" value="UniProtKB-KW"/>
</dbReference>
<sequence>MTVAVPASIALRLRDLYRSSCSPKADTESRLAGALQEVLQHPGNMIRAELAFRLGRSYDLPGACSEHLAIAVEYFHTASLLFDDLPCMDDATLRRGAACIHHTYGEGAAILTALALVNHAYGLLWKGVAHSSAEARTRTLEYVEHQLGLAGLLNGQSRDLHMREASRQPRIYQQIAIGKTVSLIRMALVVPAIAGGAGEYEQCLLDRLAIAWGLSYQILDDLKDVLHTAKDSGKTASRDEKLQRPNLALTIGVEASLRRVQRLVNISDRLLARIFRQQSRLLFLHETLDRFRHEMAAIVPGATEVSL</sequence>
<dbReference type="SUPFAM" id="SSF48576">
    <property type="entry name" value="Terpenoid synthases"/>
    <property type="match status" value="1"/>
</dbReference>
<dbReference type="GO" id="GO:0004311">
    <property type="term" value="F:geranylgeranyl diphosphate synthase activity"/>
    <property type="evidence" value="ECO:0007669"/>
    <property type="project" value="UniProtKB-EC"/>
</dbReference>
<dbReference type="RefSeq" id="WP_015896048.1">
    <property type="nucleotide sequence ID" value="NC_012483.1"/>
</dbReference>
<evidence type="ECO:0000256" key="4">
    <source>
        <dbReference type="ARBA" id="ARBA00022723"/>
    </source>
</evidence>
<comment type="similarity">
    <text evidence="2 7">Belongs to the FPP/GGPP synthase family.</text>
</comment>
<dbReference type="PROSITE" id="PS00723">
    <property type="entry name" value="POLYPRENYL_SYNTHASE_1"/>
    <property type="match status" value="1"/>
</dbReference>
<dbReference type="PANTHER" id="PTHR43281:SF1">
    <property type="entry name" value="FARNESYL DIPHOSPHATE SYNTHASE"/>
    <property type="match status" value="1"/>
</dbReference>
<dbReference type="GO" id="GO:0046872">
    <property type="term" value="F:metal ion binding"/>
    <property type="evidence" value="ECO:0007669"/>
    <property type="project" value="UniProtKB-KW"/>
</dbReference>
<reference evidence="8 9" key="1">
    <citation type="journal article" date="2009" name="Appl. Environ. Microbiol.">
        <title>Three genomes from the phylum Acidobacteria provide insight into the lifestyles of these microorganisms in soils.</title>
        <authorList>
            <person name="Ward N.L."/>
            <person name="Challacombe J.F."/>
            <person name="Janssen P.H."/>
            <person name="Henrissat B."/>
            <person name="Coutinho P.M."/>
            <person name="Wu M."/>
            <person name="Xie G."/>
            <person name="Haft D.H."/>
            <person name="Sait M."/>
            <person name="Badger J."/>
            <person name="Barabote R.D."/>
            <person name="Bradley B."/>
            <person name="Brettin T.S."/>
            <person name="Brinkac L.M."/>
            <person name="Bruce D."/>
            <person name="Creasy T."/>
            <person name="Daugherty S.C."/>
            <person name="Davidsen T.M."/>
            <person name="DeBoy R.T."/>
            <person name="Detter J.C."/>
            <person name="Dodson R.J."/>
            <person name="Durkin A.S."/>
            <person name="Ganapathy A."/>
            <person name="Gwinn-Giglio M."/>
            <person name="Han C.S."/>
            <person name="Khouri H."/>
            <person name="Kiss H."/>
            <person name="Kothari S.P."/>
            <person name="Madupu R."/>
            <person name="Nelson K.E."/>
            <person name="Nelson W.C."/>
            <person name="Paulsen I."/>
            <person name="Penn K."/>
            <person name="Ren Q."/>
            <person name="Rosovitz M.J."/>
            <person name="Selengut J.D."/>
            <person name="Shrivastava S."/>
            <person name="Sullivan S.A."/>
            <person name="Tapia R."/>
            <person name="Thompson L.S."/>
            <person name="Watkins K.L."/>
            <person name="Yang Q."/>
            <person name="Yu C."/>
            <person name="Zafar N."/>
            <person name="Zhou L."/>
            <person name="Kuske C.R."/>
        </authorList>
    </citation>
    <scope>NUCLEOTIDE SEQUENCE [LARGE SCALE GENOMIC DNA]</scope>
    <source>
        <strain evidence="9">ATCC 51196 / DSM 11244 / BCRC 80197 / JCM 7670 / NBRC 15755 / NCIMB 13165 / 161</strain>
    </source>
</reference>
<gene>
    <name evidence="8" type="primary">crtE1</name>
    <name evidence="8" type="ordered locus">ACP_0882</name>
</gene>
<evidence type="ECO:0000313" key="8">
    <source>
        <dbReference type="EMBL" id="ACO33249.1"/>
    </source>
</evidence>
<evidence type="ECO:0000313" key="9">
    <source>
        <dbReference type="Proteomes" id="UP000002207"/>
    </source>
</evidence>
<dbReference type="HOGENOM" id="CLU_014015_0_1_0"/>
<dbReference type="AlphaFoldDB" id="C1F2Y1"/>
<dbReference type="InterPro" id="IPR000092">
    <property type="entry name" value="Polyprenyl_synt"/>
</dbReference>
<dbReference type="InParanoid" id="C1F2Y1"/>
<evidence type="ECO:0000256" key="3">
    <source>
        <dbReference type="ARBA" id="ARBA00022679"/>
    </source>
</evidence>
<accession>C1F2Y1</accession>
<dbReference type="Proteomes" id="UP000002207">
    <property type="component" value="Chromosome"/>
</dbReference>
<protein>
    <submittedName>
        <fullName evidence="8">Farnesyltranstransferase</fullName>
        <ecNumber evidence="8">2.5.1.29</ecNumber>
    </submittedName>
</protein>
<evidence type="ECO:0000256" key="6">
    <source>
        <dbReference type="ARBA" id="ARBA00023229"/>
    </source>
</evidence>
<keyword evidence="5" id="KW-0460">Magnesium</keyword>
<dbReference type="eggNOG" id="COG0142">
    <property type="taxonomic scope" value="Bacteria"/>
</dbReference>
<dbReference type="Pfam" id="PF00348">
    <property type="entry name" value="polyprenyl_synt"/>
    <property type="match status" value="1"/>
</dbReference>
<keyword evidence="4" id="KW-0479">Metal-binding</keyword>
<dbReference type="InterPro" id="IPR008949">
    <property type="entry name" value="Isoprenoid_synthase_dom_sf"/>
</dbReference>
<dbReference type="EC" id="2.5.1.29" evidence="8"/>
<dbReference type="OrthoDB" id="115931at2"/>
<dbReference type="PANTHER" id="PTHR43281">
    <property type="entry name" value="FARNESYL DIPHOSPHATE SYNTHASE"/>
    <property type="match status" value="1"/>
</dbReference>
<proteinExistence type="inferred from homology"/>
<evidence type="ECO:0000256" key="7">
    <source>
        <dbReference type="RuleBase" id="RU004466"/>
    </source>
</evidence>
<organism evidence="8 9">
    <name type="scientific">Acidobacterium capsulatum (strain ATCC 51196 / DSM 11244 / BCRC 80197 / JCM 7670 / NBRC 15755 / NCIMB 13165 / 161)</name>
    <dbReference type="NCBI Taxonomy" id="240015"/>
    <lineage>
        <taxon>Bacteria</taxon>
        <taxon>Pseudomonadati</taxon>
        <taxon>Acidobacteriota</taxon>
        <taxon>Terriglobia</taxon>
        <taxon>Terriglobales</taxon>
        <taxon>Acidobacteriaceae</taxon>
        <taxon>Acidobacterium</taxon>
    </lineage>
</organism>